<name>A0A9X0CQD6_9CNID</name>
<dbReference type="Proteomes" id="UP001163046">
    <property type="component" value="Unassembled WGS sequence"/>
</dbReference>
<keyword evidence="1" id="KW-0732">Signal</keyword>
<comment type="caution">
    <text evidence="2">The sequence shown here is derived from an EMBL/GenBank/DDBJ whole genome shotgun (WGS) entry which is preliminary data.</text>
</comment>
<reference evidence="2" key="1">
    <citation type="submission" date="2023-01" db="EMBL/GenBank/DDBJ databases">
        <title>Genome assembly of the deep-sea coral Lophelia pertusa.</title>
        <authorList>
            <person name="Herrera S."/>
            <person name="Cordes E."/>
        </authorList>
    </citation>
    <scope>NUCLEOTIDE SEQUENCE</scope>
    <source>
        <strain evidence="2">USNM1676648</strain>
        <tissue evidence="2">Polyp</tissue>
    </source>
</reference>
<proteinExistence type="predicted"/>
<accession>A0A9X0CQD6</accession>
<dbReference type="OrthoDB" id="5990129at2759"/>
<sequence length="90" mass="10482">MEVYNTACALLFIVHNFILLEGFQWSYHQQASHVFNVVLGSNVSLPCEYVLTPQEQQEANIFHLLTWTREQPFNSDNWAGLAIKIDINWK</sequence>
<evidence type="ECO:0000256" key="1">
    <source>
        <dbReference type="SAM" id="SignalP"/>
    </source>
</evidence>
<evidence type="ECO:0000313" key="2">
    <source>
        <dbReference type="EMBL" id="KAJ7371576.1"/>
    </source>
</evidence>
<evidence type="ECO:0000313" key="3">
    <source>
        <dbReference type="Proteomes" id="UP001163046"/>
    </source>
</evidence>
<protein>
    <submittedName>
        <fullName evidence="2">Uncharacterized protein</fullName>
    </submittedName>
</protein>
<dbReference type="AlphaFoldDB" id="A0A9X0CQD6"/>
<gene>
    <name evidence="2" type="ORF">OS493_024251</name>
</gene>
<feature type="chain" id="PRO_5040808133" evidence="1">
    <location>
        <begin position="23"/>
        <end position="90"/>
    </location>
</feature>
<keyword evidence="3" id="KW-1185">Reference proteome</keyword>
<feature type="signal peptide" evidence="1">
    <location>
        <begin position="1"/>
        <end position="22"/>
    </location>
</feature>
<organism evidence="2 3">
    <name type="scientific">Desmophyllum pertusum</name>
    <dbReference type="NCBI Taxonomy" id="174260"/>
    <lineage>
        <taxon>Eukaryota</taxon>
        <taxon>Metazoa</taxon>
        <taxon>Cnidaria</taxon>
        <taxon>Anthozoa</taxon>
        <taxon>Hexacorallia</taxon>
        <taxon>Scleractinia</taxon>
        <taxon>Caryophylliina</taxon>
        <taxon>Caryophylliidae</taxon>
        <taxon>Desmophyllum</taxon>
    </lineage>
</organism>
<dbReference type="EMBL" id="MU826844">
    <property type="protein sequence ID" value="KAJ7371576.1"/>
    <property type="molecule type" value="Genomic_DNA"/>
</dbReference>